<dbReference type="SMART" id="SM00448">
    <property type="entry name" value="REC"/>
    <property type="match status" value="1"/>
</dbReference>
<organism evidence="6 7">
    <name type="scientific">Pseudobutyrivibrio xylanivorans DSM 14809</name>
    <dbReference type="NCBI Taxonomy" id="1123012"/>
    <lineage>
        <taxon>Bacteria</taxon>
        <taxon>Bacillati</taxon>
        <taxon>Bacillota</taxon>
        <taxon>Clostridia</taxon>
        <taxon>Lachnospirales</taxon>
        <taxon>Lachnospiraceae</taxon>
        <taxon>Pseudobutyrivibrio</taxon>
    </lineage>
</organism>
<dbReference type="EMBL" id="FQYQ01000001">
    <property type="protein sequence ID" value="SHI38018.1"/>
    <property type="molecule type" value="Genomic_DNA"/>
</dbReference>
<dbReference type="InterPro" id="IPR007492">
    <property type="entry name" value="LytTR_DNA-bd_dom"/>
</dbReference>
<dbReference type="PROSITE" id="PS50930">
    <property type="entry name" value="HTH_LYTTR"/>
    <property type="match status" value="1"/>
</dbReference>
<dbReference type="PANTHER" id="PTHR37299">
    <property type="entry name" value="TRANSCRIPTIONAL REGULATOR-RELATED"/>
    <property type="match status" value="1"/>
</dbReference>
<dbReference type="PROSITE" id="PS50110">
    <property type="entry name" value="RESPONSE_REGULATORY"/>
    <property type="match status" value="1"/>
</dbReference>
<evidence type="ECO:0000259" key="4">
    <source>
        <dbReference type="PROSITE" id="PS50110"/>
    </source>
</evidence>
<dbReference type="Gene3D" id="2.40.50.1020">
    <property type="entry name" value="LytTr DNA-binding domain"/>
    <property type="match status" value="1"/>
</dbReference>
<dbReference type="Pfam" id="PF04397">
    <property type="entry name" value="LytTR"/>
    <property type="match status" value="1"/>
</dbReference>
<dbReference type="SUPFAM" id="SSF52172">
    <property type="entry name" value="CheY-like"/>
    <property type="match status" value="1"/>
</dbReference>
<dbReference type="InterPro" id="IPR001789">
    <property type="entry name" value="Sig_transdc_resp-reg_receiver"/>
</dbReference>
<dbReference type="RefSeq" id="WP_072911499.1">
    <property type="nucleotide sequence ID" value="NZ_FQYQ01000001.1"/>
</dbReference>
<dbReference type="GO" id="GO:0003677">
    <property type="term" value="F:DNA binding"/>
    <property type="evidence" value="ECO:0007669"/>
    <property type="project" value="InterPro"/>
</dbReference>
<name>A0A1M6ANV7_PSEXY</name>
<reference evidence="6 7" key="1">
    <citation type="submission" date="2016-11" db="EMBL/GenBank/DDBJ databases">
        <authorList>
            <person name="Jaros S."/>
            <person name="Januszkiewicz K."/>
            <person name="Wedrychowicz H."/>
        </authorList>
    </citation>
    <scope>NUCLEOTIDE SEQUENCE [LARGE SCALE GENOMIC DNA]</scope>
    <source>
        <strain evidence="6 7">DSM 14809</strain>
    </source>
</reference>
<accession>A0A1M6ANV7</accession>
<evidence type="ECO:0000256" key="3">
    <source>
        <dbReference type="PROSITE-ProRule" id="PRU00169"/>
    </source>
</evidence>
<gene>
    <name evidence="6" type="ORF">SAMN02745725_00303</name>
</gene>
<dbReference type="InterPro" id="IPR046947">
    <property type="entry name" value="LytR-like"/>
</dbReference>
<comment type="function">
    <text evidence="2">May play the central regulatory role in sporulation. It may be an element of the effector pathway responsible for the activation of sporulation genes in response to nutritional stress. Spo0A may act in concert with spo0H (a sigma factor) to control the expression of some genes that are critical to the sporulation process.</text>
</comment>
<dbReference type="SMART" id="SM00850">
    <property type="entry name" value="LytTR"/>
    <property type="match status" value="1"/>
</dbReference>
<proteinExistence type="predicted"/>
<keyword evidence="3" id="KW-0597">Phosphoprotein</keyword>
<evidence type="ECO:0000256" key="2">
    <source>
        <dbReference type="ARBA" id="ARBA00024867"/>
    </source>
</evidence>
<dbReference type="InterPro" id="IPR011006">
    <property type="entry name" value="CheY-like_superfamily"/>
</dbReference>
<dbReference type="Gene3D" id="3.40.50.2300">
    <property type="match status" value="1"/>
</dbReference>
<dbReference type="Proteomes" id="UP000184185">
    <property type="component" value="Unassembled WGS sequence"/>
</dbReference>
<evidence type="ECO:0000256" key="1">
    <source>
        <dbReference type="ARBA" id="ARBA00018672"/>
    </source>
</evidence>
<dbReference type="PANTHER" id="PTHR37299:SF1">
    <property type="entry name" value="STAGE 0 SPORULATION PROTEIN A HOMOLOG"/>
    <property type="match status" value="1"/>
</dbReference>
<dbReference type="OrthoDB" id="9802383at2"/>
<feature type="domain" description="HTH LytTR-type" evidence="5">
    <location>
        <begin position="132"/>
        <end position="236"/>
    </location>
</feature>
<protein>
    <recommendedName>
        <fullName evidence="1">Stage 0 sporulation protein A homolog</fullName>
    </recommendedName>
</protein>
<dbReference type="GO" id="GO:0000156">
    <property type="term" value="F:phosphorelay response regulator activity"/>
    <property type="evidence" value="ECO:0007669"/>
    <property type="project" value="InterPro"/>
</dbReference>
<feature type="domain" description="Response regulatory" evidence="4">
    <location>
        <begin position="3"/>
        <end position="121"/>
    </location>
</feature>
<keyword evidence="7" id="KW-1185">Reference proteome</keyword>
<dbReference type="AlphaFoldDB" id="A0A1M6ANV7"/>
<feature type="modified residue" description="4-aspartylphosphate" evidence="3">
    <location>
        <position position="58"/>
    </location>
</feature>
<sequence length="239" mass="27811">MLRIAICDDDKLDRDRLHEYVDQYLYERSAQAEVRVFDHPDTLIQECESFRPQVYLLDIVMPMVTGIQAARELRWNQPDAQIIFATSESSYALESFDVNPINYILKPVDKEKLFSTLDLALSRVQDEDKKSITIKIKGGLCTLRIDEVMYIDYRNHVVTYHMANGEIVSTPTLRIGFSEYMEENHSTQDFVRCHESISVNISAVDKLTKTDITLRNKETVPVSKSRYNEVADSYMNYRF</sequence>
<dbReference type="Pfam" id="PF00072">
    <property type="entry name" value="Response_reg"/>
    <property type="match status" value="1"/>
</dbReference>
<evidence type="ECO:0000259" key="5">
    <source>
        <dbReference type="PROSITE" id="PS50930"/>
    </source>
</evidence>
<evidence type="ECO:0000313" key="6">
    <source>
        <dbReference type="EMBL" id="SHI38018.1"/>
    </source>
</evidence>
<evidence type="ECO:0000313" key="7">
    <source>
        <dbReference type="Proteomes" id="UP000184185"/>
    </source>
</evidence>